<dbReference type="InterPro" id="IPR000866">
    <property type="entry name" value="AhpC/TSA"/>
</dbReference>
<dbReference type="AlphaFoldDB" id="A0A9D2F2K0"/>
<dbReference type="SUPFAM" id="SSF52833">
    <property type="entry name" value="Thioredoxin-like"/>
    <property type="match status" value="1"/>
</dbReference>
<feature type="compositionally biased region" description="Low complexity" evidence="1">
    <location>
        <begin position="46"/>
        <end position="61"/>
    </location>
</feature>
<evidence type="ECO:0000313" key="4">
    <source>
        <dbReference type="Proteomes" id="UP000824031"/>
    </source>
</evidence>
<organism evidence="3 4">
    <name type="scientific">Candidatus Gemmiger excrementavium</name>
    <dbReference type="NCBI Taxonomy" id="2838608"/>
    <lineage>
        <taxon>Bacteria</taxon>
        <taxon>Bacillati</taxon>
        <taxon>Bacillota</taxon>
        <taxon>Clostridia</taxon>
        <taxon>Eubacteriales</taxon>
        <taxon>Gemmiger</taxon>
    </lineage>
</organism>
<protein>
    <submittedName>
        <fullName evidence="3">TlpA family protein disulfide reductase</fullName>
    </submittedName>
</protein>
<feature type="region of interest" description="Disordered" evidence="1">
    <location>
        <begin position="46"/>
        <end position="73"/>
    </location>
</feature>
<dbReference type="InterPro" id="IPR017937">
    <property type="entry name" value="Thioredoxin_CS"/>
</dbReference>
<dbReference type="PROSITE" id="PS00194">
    <property type="entry name" value="THIOREDOXIN_1"/>
    <property type="match status" value="1"/>
</dbReference>
<evidence type="ECO:0000259" key="2">
    <source>
        <dbReference type="PROSITE" id="PS51352"/>
    </source>
</evidence>
<evidence type="ECO:0000256" key="1">
    <source>
        <dbReference type="SAM" id="MobiDB-lite"/>
    </source>
</evidence>
<dbReference type="InterPro" id="IPR050553">
    <property type="entry name" value="Thioredoxin_ResA/DsbE_sf"/>
</dbReference>
<comment type="caution">
    <text evidence="3">The sequence shown here is derived from an EMBL/GenBank/DDBJ whole genome shotgun (WGS) entry which is preliminary data.</text>
</comment>
<feature type="domain" description="Thioredoxin" evidence="2">
    <location>
        <begin position="67"/>
        <end position="207"/>
    </location>
</feature>
<dbReference type="Gene3D" id="3.40.30.10">
    <property type="entry name" value="Glutaredoxin"/>
    <property type="match status" value="1"/>
</dbReference>
<dbReference type="PANTHER" id="PTHR42852:SF17">
    <property type="entry name" value="THIOREDOXIN-LIKE PROTEIN HI_1115"/>
    <property type="match status" value="1"/>
</dbReference>
<dbReference type="GO" id="GO:0016491">
    <property type="term" value="F:oxidoreductase activity"/>
    <property type="evidence" value="ECO:0007669"/>
    <property type="project" value="InterPro"/>
</dbReference>
<reference evidence="3" key="2">
    <citation type="submission" date="2021-04" db="EMBL/GenBank/DDBJ databases">
        <authorList>
            <person name="Gilroy R."/>
        </authorList>
    </citation>
    <scope>NUCLEOTIDE SEQUENCE</scope>
    <source>
        <strain evidence="3">3436</strain>
    </source>
</reference>
<dbReference type="PROSITE" id="PS51352">
    <property type="entry name" value="THIOREDOXIN_2"/>
    <property type="match status" value="1"/>
</dbReference>
<dbReference type="Proteomes" id="UP000824031">
    <property type="component" value="Unassembled WGS sequence"/>
</dbReference>
<dbReference type="PANTHER" id="PTHR42852">
    <property type="entry name" value="THIOL:DISULFIDE INTERCHANGE PROTEIN DSBE"/>
    <property type="match status" value="1"/>
</dbReference>
<dbReference type="EMBL" id="DXBO01000065">
    <property type="protein sequence ID" value="HIZ48000.1"/>
    <property type="molecule type" value="Genomic_DNA"/>
</dbReference>
<gene>
    <name evidence="3" type="ORF">H9810_04705</name>
</gene>
<dbReference type="Pfam" id="PF00578">
    <property type="entry name" value="AhpC-TSA"/>
    <property type="match status" value="1"/>
</dbReference>
<dbReference type="CDD" id="cd02966">
    <property type="entry name" value="TlpA_like_family"/>
    <property type="match status" value="1"/>
</dbReference>
<accession>A0A9D2F2K0</accession>
<dbReference type="InterPro" id="IPR036249">
    <property type="entry name" value="Thioredoxin-like_sf"/>
</dbReference>
<reference evidence="3" key="1">
    <citation type="journal article" date="2021" name="PeerJ">
        <title>Extensive microbial diversity within the chicken gut microbiome revealed by metagenomics and culture.</title>
        <authorList>
            <person name="Gilroy R."/>
            <person name="Ravi A."/>
            <person name="Getino M."/>
            <person name="Pursley I."/>
            <person name="Horton D.L."/>
            <person name="Alikhan N.F."/>
            <person name="Baker D."/>
            <person name="Gharbi K."/>
            <person name="Hall N."/>
            <person name="Watson M."/>
            <person name="Adriaenssens E.M."/>
            <person name="Foster-Nyarko E."/>
            <person name="Jarju S."/>
            <person name="Secka A."/>
            <person name="Antonio M."/>
            <person name="Oren A."/>
            <person name="Chaudhuri R.R."/>
            <person name="La Ragione R."/>
            <person name="Hildebrand F."/>
            <person name="Pallen M.J."/>
        </authorList>
    </citation>
    <scope>NUCLEOTIDE SEQUENCE</scope>
    <source>
        <strain evidence="3">3436</strain>
    </source>
</reference>
<sequence length="209" mass="22383">MNNKKTLWLLLLAFVVVLGGAALLYQKLGGDYTPDQLTVEATPVPTATPAADASEEAQTAETADEEEPQANPAPEFTAYDADGNPAKLSDYLGKPLVLNFWASWCGPCKSEMPEFQAAYEELGDDVQFLMVNATTGRETQADAQALLDQEGYTFPVLFDTDGSAAMTYGIYSLPTTYFIDAEGNLVAGARGAISGETLQKGIDMIYPAD</sequence>
<name>A0A9D2F2K0_9FIRM</name>
<dbReference type="InterPro" id="IPR013766">
    <property type="entry name" value="Thioredoxin_domain"/>
</dbReference>
<dbReference type="GO" id="GO:0016209">
    <property type="term" value="F:antioxidant activity"/>
    <property type="evidence" value="ECO:0007669"/>
    <property type="project" value="InterPro"/>
</dbReference>
<proteinExistence type="predicted"/>
<evidence type="ECO:0000313" key="3">
    <source>
        <dbReference type="EMBL" id="HIZ48000.1"/>
    </source>
</evidence>